<evidence type="ECO:0000313" key="2">
    <source>
        <dbReference type="Proteomes" id="UP000008367"/>
    </source>
</evidence>
<evidence type="ECO:0000313" key="1">
    <source>
        <dbReference type="EMBL" id="EKM30995.1"/>
    </source>
</evidence>
<name>A0A454CX63_VIBHA</name>
<proteinExistence type="predicted"/>
<gene>
    <name evidence="1" type="ORF">VCHENC02_3315B</name>
</gene>
<protein>
    <submittedName>
        <fullName evidence="1">Uncharacterized protein</fullName>
    </submittedName>
</protein>
<dbReference type="Proteomes" id="UP000008367">
    <property type="component" value="Unassembled WGS sequence"/>
</dbReference>
<comment type="caution">
    <text evidence="1">The sequence shown here is derived from an EMBL/GenBank/DDBJ whole genome shotgun (WGS) entry which is preliminary data.</text>
</comment>
<sequence>ASNMMSAR</sequence>
<dbReference type="EMBL" id="AJSR01001394">
    <property type="protein sequence ID" value="EKM30995.1"/>
    <property type="molecule type" value="Genomic_DNA"/>
</dbReference>
<organism evidence="1 2">
    <name type="scientific">Vibrio harveyi</name>
    <name type="common">Beneckea harveyi</name>
    <dbReference type="NCBI Taxonomy" id="669"/>
    <lineage>
        <taxon>Bacteria</taxon>
        <taxon>Pseudomonadati</taxon>
        <taxon>Pseudomonadota</taxon>
        <taxon>Gammaproteobacteria</taxon>
        <taxon>Vibrionales</taxon>
        <taxon>Vibrionaceae</taxon>
        <taxon>Vibrio</taxon>
    </lineage>
</organism>
<accession>A0A454CX63</accession>
<feature type="non-terminal residue" evidence="1">
    <location>
        <position position="1"/>
    </location>
</feature>
<reference evidence="1 2" key="1">
    <citation type="submission" date="2012-10" db="EMBL/GenBank/DDBJ databases">
        <title>Genome sequence of Vibrio Cholerae HENC-02.</title>
        <authorList>
            <person name="Eppinger M."/>
            <person name="Hasan N.A."/>
            <person name="Sengamalay N."/>
            <person name="Hine E."/>
            <person name="Su Q."/>
            <person name="Daugherty S.C."/>
            <person name="Young S."/>
            <person name="Sadzewicz L."/>
            <person name="Tallon L."/>
            <person name="Cebula T.A."/>
            <person name="Ravel J."/>
            <person name="Colwell R.R."/>
        </authorList>
    </citation>
    <scope>NUCLEOTIDE SEQUENCE [LARGE SCALE GENOMIC DNA]</scope>
    <source>
        <strain evidence="1 2">HENC-02</strain>
    </source>
</reference>